<feature type="region of interest" description="Disordered" evidence="1">
    <location>
        <begin position="412"/>
        <end position="470"/>
    </location>
</feature>
<evidence type="ECO:0000259" key="2">
    <source>
        <dbReference type="PROSITE" id="PS51746"/>
    </source>
</evidence>
<dbReference type="Gene3D" id="3.60.40.10">
    <property type="entry name" value="PPM-type phosphatase domain"/>
    <property type="match status" value="1"/>
</dbReference>
<dbReference type="PROSITE" id="PS51746">
    <property type="entry name" value="PPM_2"/>
    <property type="match status" value="1"/>
</dbReference>
<dbReference type="SMART" id="SM00331">
    <property type="entry name" value="PP2C_SIG"/>
    <property type="match status" value="1"/>
</dbReference>
<dbReference type="KEGG" id="sgrg:L0C25_10195"/>
<dbReference type="SUPFAM" id="SSF81606">
    <property type="entry name" value="PP2C-like"/>
    <property type="match status" value="1"/>
</dbReference>
<feature type="domain" description="PPM-type phosphatase" evidence="2">
    <location>
        <begin position="6"/>
        <end position="235"/>
    </location>
</feature>
<feature type="region of interest" description="Disordered" evidence="1">
    <location>
        <begin position="262"/>
        <end position="299"/>
    </location>
</feature>
<name>A0AA46TLN9_9ACTN</name>
<dbReference type="Proteomes" id="UP001164390">
    <property type="component" value="Chromosome"/>
</dbReference>
<dbReference type="SMART" id="SM00332">
    <property type="entry name" value="PP2Cc"/>
    <property type="match status" value="1"/>
</dbReference>
<evidence type="ECO:0000313" key="4">
    <source>
        <dbReference type="Proteomes" id="UP001164390"/>
    </source>
</evidence>
<proteinExistence type="predicted"/>
<organism evidence="3 4">
    <name type="scientific">Solicola gregarius</name>
    <dbReference type="NCBI Taxonomy" id="2908642"/>
    <lineage>
        <taxon>Bacteria</taxon>
        <taxon>Bacillati</taxon>
        <taxon>Actinomycetota</taxon>
        <taxon>Actinomycetes</taxon>
        <taxon>Propionibacteriales</taxon>
        <taxon>Nocardioidaceae</taxon>
        <taxon>Solicola</taxon>
    </lineage>
</organism>
<sequence length="470" mass="50240">MAHELRYVAVSDVGRVRTVNQDSGYASERLLIVADGMGGAAAGDLASSEVMHVMTRLDKPLEGDGLEALAGAVHRANDRLAEIIEDDSTVEGMGTTLTALLFDADGIAMAHIGDSRAYRLRDGLLTQLTDDHTFVQSLVDEGRISEDEARTHPHRSVILRVLLGRDDCDPDLTRLEPRVGDRYLICSDGLSGMVDDPKIGEILASSTIELAAVDLVRLALDAGGTDNITCVIGEVVDPESPVDQPPSATGTQAMLVGAASEQPRARATHTSTMGAVGTDAKGERDGHPAGGGTPVDPEEIRYAPQAPRRFRWLKRIIGLAVVLAILALIGKLAYDWSQDQYYVADSDGYVAIYRGVPQEMPGLDLSDVQETTDIKVDSLPPYSQEQVRDAVDANSYEAAQNVVDNLRDQAERCADPDATDEECEGSGSDETTTSKNTDKSGDGKGDNKNKDGDNKNGRNKSPRKGGGGRQ</sequence>
<protein>
    <submittedName>
        <fullName evidence="3">Protein phosphatase 2C domain-containing protein</fullName>
    </submittedName>
</protein>
<dbReference type="EMBL" id="CP094970">
    <property type="protein sequence ID" value="UYM07413.1"/>
    <property type="molecule type" value="Genomic_DNA"/>
</dbReference>
<evidence type="ECO:0000256" key="1">
    <source>
        <dbReference type="SAM" id="MobiDB-lite"/>
    </source>
</evidence>
<feature type="compositionally biased region" description="Basic and acidic residues" evidence="1">
    <location>
        <begin position="436"/>
        <end position="456"/>
    </location>
</feature>
<dbReference type="PANTHER" id="PTHR13832:SF827">
    <property type="entry name" value="PROTEIN PHOSPHATASE 1L"/>
    <property type="match status" value="1"/>
</dbReference>
<dbReference type="Pfam" id="PF13672">
    <property type="entry name" value="PP2C_2"/>
    <property type="match status" value="1"/>
</dbReference>
<gene>
    <name evidence="3" type="ORF">L0C25_10195</name>
</gene>
<keyword evidence="4" id="KW-1185">Reference proteome</keyword>
<dbReference type="GO" id="GO:0004722">
    <property type="term" value="F:protein serine/threonine phosphatase activity"/>
    <property type="evidence" value="ECO:0007669"/>
    <property type="project" value="InterPro"/>
</dbReference>
<dbReference type="RefSeq" id="WP_271636387.1">
    <property type="nucleotide sequence ID" value="NZ_CP094970.1"/>
</dbReference>
<dbReference type="InterPro" id="IPR001932">
    <property type="entry name" value="PPM-type_phosphatase-like_dom"/>
</dbReference>
<dbReference type="CDD" id="cd00143">
    <property type="entry name" value="PP2Cc"/>
    <property type="match status" value="1"/>
</dbReference>
<dbReference type="InterPro" id="IPR036457">
    <property type="entry name" value="PPM-type-like_dom_sf"/>
</dbReference>
<accession>A0AA46TLN9</accession>
<dbReference type="InterPro" id="IPR015655">
    <property type="entry name" value="PP2C"/>
</dbReference>
<evidence type="ECO:0000313" key="3">
    <source>
        <dbReference type="EMBL" id="UYM07413.1"/>
    </source>
</evidence>
<dbReference type="PANTHER" id="PTHR13832">
    <property type="entry name" value="PROTEIN PHOSPHATASE 2C"/>
    <property type="match status" value="1"/>
</dbReference>
<reference evidence="3" key="1">
    <citation type="submission" date="2022-01" db="EMBL/GenBank/DDBJ databases">
        <title>Nocardioidaceae gen. sp. A5X3R13.</title>
        <authorList>
            <person name="Lopez Marin M.A."/>
            <person name="Uhlik O."/>
        </authorList>
    </citation>
    <scope>NUCLEOTIDE SEQUENCE</scope>
    <source>
        <strain evidence="3">A5X3R13</strain>
    </source>
</reference>
<dbReference type="AlphaFoldDB" id="A0AA46TLN9"/>